<dbReference type="InterPro" id="IPR002018">
    <property type="entry name" value="CarbesteraseB"/>
</dbReference>
<dbReference type="Pfam" id="PF00135">
    <property type="entry name" value="COesterase"/>
    <property type="match status" value="1"/>
</dbReference>
<evidence type="ECO:0000313" key="2">
    <source>
        <dbReference type="EMBL" id="MCJ2185163.1"/>
    </source>
</evidence>
<name>A0ABT0BJY1_9SPHN</name>
<reference evidence="2" key="1">
    <citation type="submission" date="2022-03" db="EMBL/GenBank/DDBJ databases">
        <title>Identification of a novel bacterium isolated from mangrove sediments.</title>
        <authorList>
            <person name="Pan X."/>
        </authorList>
    </citation>
    <scope>NUCLEOTIDE SEQUENCE</scope>
    <source>
        <strain evidence="2">B1949</strain>
    </source>
</reference>
<keyword evidence="3" id="KW-1185">Reference proteome</keyword>
<dbReference type="EMBL" id="JALHLF010000255">
    <property type="protein sequence ID" value="MCJ2185163.1"/>
    <property type="molecule type" value="Genomic_DNA"/>
</dbReference>
<comment type="caution">
    <text evidence="2">The sequence shown here is derived from an EMBL/GenBank/DDBJ whole genome shotgun (WGS) entry which is preliminary data.</text>
</comment>
<proteinExistence type="predicted"/>
<gene>
    <name evidence="2" type="ORF">MTR62_21090</name>
</gene>
<dbReference type="RefSeq" id="WP_244024638.1">
    <property type="nucleotide sequence ID" value="NZ_JALHLF010000255.1"/>
</dbReference>
<evidence type="ECO:0000259" key="1">
    <source>
        <dbReference type="Pfam" id="PF00135"/>
    </source>
</evidence>
<protein>
    <submittedName>
        <fullName evidence="2">Carboxylesterase family protein</fullName>
    </submittedName>
</protein>
<dbReference type="Gene3D" id="3.40.50.1820">
    <property type="entry name" value="alpha/beta hydrolase"/>
    <property type="match status" value="1"/>
</dbReference>
<dbReference type="SUPFAM" id="SSF53474">
    <property type="entry name" value="alpha/beta-Hydrolases"/>
    <property type="match status" value="1"/>
</dbReference>
<dbReference type="Proteomes" id="UP001162881">
    <property type="component" value="Unassembled WGS sequence"/>
</dbReference>
<accession>A0ABT0BJY1</accession>
<feature type="non-terminal residue" evidence="2">
    <location>
        <position position="1"/>
    </location>
</feature>
<evidence type="ECO:0000313" key="3">
    <source>
        <dbReference type="Proteomes" id="UP001162881"/>
    </source>
</evidence>
<feature type="domain" description="Carboxylesterase type B" evidence="1">
    <location>
        <begin position="20"/>
        <end position="116"/>
    </location>
</feature>
<organism evidence="2 3">
    <name type="scientific">Novosphingobium organovorum</name>
    <dbReference type="NCBI Taxonomy" id="2930092"/>
    <lineage>
        <taxon>Bacteria</taxon>
        <taxon>Pseudomonadati</taxon>
        <taxon>Pseudomonadota</taxon>
        <taxon>Alphaproteobacteria</taxon>
        <taxon>Sphingomonadales</taxon>
        <taxon>Sphingomonadaceae</taxon>
        <taxon>Novosphingobium</taxon>
    </lineage>
</organism>
<sequence>AAARALFGLAPGGTPPQDLALKLANDLTFRCPSLHVAALREAMRGAPTWHYQFDLDGPDGAPVTHGSDIRFVLGEAGAAPDSPAPLAAYWANFARSGNPNGAGLPRWPRFGDTAHTLEFTPQGPRAIAGLERDICALRKAP</sequence>
<dbReference type="InterPro" id="IPR029058">
    <property type="entry name" value="AB_hydrolase_fold"/>
</dbReference>